<dbReference type="RefSeq" id="WP_081693552.1">
    <property type="nucleotide sequence ID" value="NZ_JAXEUP010000060.1"/>
</dbReference>
<dbReference type="InterPro" id="IPR000843">
    <property type="entry name" value="HTH_LacI"/>
</dbReference>
<evidence type="ECO:0000256" key="1">
    <source>
        <dbReference type="ARBA" id="ARBA00023015"/>
    </source>
</evidence>
<protein>
    <submittedName>
        <fullName evidence="6">Transcriptional regulator, LacI family</fullName>
    </submittedName>
</protein>
<dbReference type="OrthoDB" id="2854648at2"/>
<evidence type="ECO:0000313" key="6">
    <source>
        <dbReference type="EMBL" id="KFJ04449.1"/>
    </source>
</evidence>
<dbReference type="InterPro" id="IPR028082">
    <property type="entry name" value="Peripla_BP_I"/>
</dbReference>
<keyword evidence="1" id="KW-0805">Transcription regulation</keyword>
<dbReference type="PROSITE" id="PS50932">
    <property type="entry name" value="HTH_LACI_2"/>
    <property type="match status" value="1"/>
</dbReference>
<gene>
    <name evidence="6" type="ORF">BITS_1317</name>
</gene>
<dbReference type="CDD" id="cd06267">
    <property type="entry name" value="PBP1_LacI_sugar_binding-like"/>
    <property type="match status" value="1"/>
</dbReference>
<evidence type="ECO:0000313" key="7">
    <source>
        <dbReference type="Proteomes" id="UP000029080"/>
    </source>
</evidence>
<evidence type="ECO:0000259" key="4">
    <source>
        <dbReference type="PROSITE" id="PS50932"/>
    </source>
</evidence>
<dbReference type="AlphaFoldDB" id="A0A087E9J8"/>
<dbReference type="GO" id="GO:0003700">
    <property type="term" value="F:DNA-binding transcription factor activity"/>
    <property type="evidence" value="ECO:0007669"/>
    <property type="project" value="TreeGrafter"/>
</dbReference>
<name>A0A087E9J8_9BIFI</name>
<sequence>MMPTLDDVARLAGVSRMTASNALRGKSYVRPETAEKVLQAARQLKYRPNLAARQLSSGKTNVIGFSTVELDYSPFSADLAAAISDQALAMGYQTLIQQTRHEFRTEMSMMSEISTQFCDGTILAAPTLPVSHIIELNQHYPLVIFDGPDLNGEVDSVLSPSEEGSIAAVEHLISQGCRHILVLGAQSGDEAALNHNADNGSLRLRGAIRAMDKHGLKLSMEYVQACSWKYEDGYQALNDWLDSHPDLEIDGIYCITDVVAIGAMLALQQRGIRIPQDVAVIGFDGLEESRFTNPPLSTIAVDVQTVAAQCLRLLTNRMNDGPREQVTLPYGLIVRDSSTR</sequence>
<dbReference type="PROSITE" id="PS00356">
    <property type="entry name" value="HTH_LACI_1"/>
    <property type="match status" value="1"/>
</dbReference>
<dbReference type="SUPFAM" id="SSF53822">
    <property type="entry name" value="Periplasmic binding protein-like I"/>
    <property type="match status" value="1"/>
</dbReference>
<dbReference type="InterPro" id="IPR001387">
    <property type="entry name" value="Cro/C1-type_HTH"/>
</dbReference>
<dbReference type="eggNOG" id="COG1609">
    <property type="taxonomic scope" value="Bacteria"/>
</dbReference>
<organism evidence="6 7">
    <name type="scientific">Bifidobacterium tsurumiense</name>
    <dbReference type="NCBI Taxonomy" id="356829"/>
    <lineage>
        <taxon>Bacteria</taxon>
        <taxon>Bacillati</taxon>
        <taxon>Actinomycetota</taxon>
        <taxon>Actinomycetes</taxon>
        <taxon>Bifidobacteriales</taxon>
        <taxon>Bifidobacteriaceae</taxon>
        <taxon>Bifidobacterium</taxon>
    </lineage>
</organism>
<keyword evidence="3" id="KW-0804">Transcription</keyword>
<dbReference type="Gene3D" id="3.40.50.2300">
    <property type="match status" value="2"/>
</dbReference>
<dbReference type="PANTHER" id="PTHR30146:SF109">
    <property type="entry name" value="HTH-TYPE TRANSCRIPTIONAL REGULATOR GALS"/>
    <property type="match status" value="1"/>
</dbReference>
<dbReference type="SUPFAM" id="SSF47413">
    <property type="entry name" value="lambda repressor-like DNA-binding domains"/>
    <property type="match status" value="1"/>
</dbReference>
<dbReference type="STRING" id="356829.BITS_1317"/>
<dbReference type="Pfam" id="PF13377">
    <property type="entry name" value="Peripla_BP_3"/>
    <property type="match status" value="1"/>
</dbReference>
<dbReference type="PANTHER" id="PTHR30146">
    <property type="entry name" value="LACI-RELATED TRANSCRIPTIONAL REPRESSOR"/>
    <property type="match status" value="1"/>
</dbReference>
<dbReference type="PROSITE" id="PS50943">
    <property type="entry name" value="HTH_CROC1"/>
    <property type="match status" value="1"/>
</dbReference>
<keyword evidence="7" id="KW-1185">Reference proteome</keyword>
<dbReference type="Pfam" id="PF00356">
    <property type="entry name" value="LacI"/>
    <property type="match status" value="1"/>
</dbReference>
<keyword evidence="2" id="KW-0238">DNA-binding</keyword>
<feature type="domain" description="HTH cro/C1-type" evidence="5">
    <location>
        <begin position="4"/>
        <end position="40"/>
    </location>
</feature>
<dbReference type="EMBL" id="JGZU01000018">
    <property type="protein sequence ID" value="KFJ04449.1"/>
    <property type="molecule type" value="Genomic_DNA"/>
</dbReference>
<dbReference type="SMART" id="SM00354">
    <property type="entry name" value="HTH_LACI"/>
    <property type="match status" value="1"/>
</dbReference>
<dbReference type="InterPro" id="IPR046335">
    <property type="entry name" value="LacI/GalR-like_sensor"/>
</dbReference>
<dbReference type="InterPro" id="IPR010982">
    <property type="entry name" value="Lambda_DNA-bd_dom_sf"/>
</dbReference>
<feature type="domain" description="HTH lacI-type" evidence="4">
    <location>
        <begin position="3"/>
        <end position="57"/>
    </location>
</feature>
<proteinExistence type="predicted"/>
<dbReference type="Gene3D" id="1.10.260.40">
    <property type="entry name" value="lambda repressor-like DNA-binding domains"/>
    <property type="match status" value="1"/>
</dbReference>
<dbReference type="Proteomes" id="UP000029080">
    <property type="component" value="Unassembled WGS sequence"/>
</dbReference>
<accession>A0A087E9J8</accession>
<dbReference type="GO" id="GO:0000976">
    <property type="term" value="F:transcription cis-regulatory region binding"/>
    <property type="evidence" value="ECO:0007669"/>
    <property type="project" value="TreeGrafter"/>
</dbReference>
<dbReference type="CDD" id="cd01392">
    <property type="entry name" value="HTH_LacI"/>
    <property type="match status" value="1"/>
</dbReference>
<evidence type="ECO:0000256" key="3">
    <source>
        <dbReference type="ARBA" id="ARBA00023163"/>
    </source>
</evidence>
<reference evidence="6 7" key="1">
    <citation type="submission" date="2014-03" db="EMBL/GenBank/DDBJ databases">
        <title>Genomics of Bifidobacteria.</title>
        <authorList>
            <person name="Ventura M."/>
            <person name="Milani C."/>
            <person name="Lugli G.A."/>
        </authorList>
    </citation>
    <scope>NUCLEOTIDE SEQUENCE [LARGE SCALE GENOMIC DNA]</scope>
    <source>
        <strain evidence="6 7">JCM 13495</strain>
    </source>
</reference>
<evidence type="ECO:0000256" key="2">
    <source>
        <dbReference type="ARBA" id="ARBA00023125"/>
    </source>
</evidence>
<evidence type="ECO:0000259" key="5">
    <source>
        <dbReference type="PROSITE" id="PS50943"/>
    </source>
</evidence>
<comment type="caution">
    <text evidence="6">The sequence shown here is derived from an EMBL/GenBank/DDBJ whole genome shotgun (WGS) entry which is preliminary data.</text>
</comment>